<gene>
    <name evidence="2" type="ORF">M9Y10_040857</name>
</gene>
<comment type="caution">
    <text evidence="2">The sequence shown here is derived from an EMBL/GenBank/DDBJ whole genome shotgun (WGS) entry which is preliminary data.</text>
</comment>
<protein>
    <submittedName>
        <fullName evidence="2">Calcium-binding protein 39-like</fullName>
    </submittedName>
</protein>
<accession>A0ABR2K2V6</accession>
<keyword evidence="3" id="KW-1185">Reference proteome</keyword>
<dbReference type="Gene3D" id="1.25.10.10">
    <property type="entry name" value="Leucine-rich Repeat Variant"/>
    <property type="match status" value="1"/>
</dbReference>
<proteinExistence type="inferred from homology"/>
<dbReference type="Pfam" id="PF08569">
    <property type="entry name" value="Mo25"/>
    <property type="match status" value="1"/>
</dbReference>
<dbReference type="EMBL" id="JAPFFF010000007">
    <property type="protein sequence ID" value="KAK8885409.1"/>
    <property type="molecule type" value="Genomic_DNA"/>
</dbReference>
<dbReference type="PANTHER" id="PTHR10182:SF3">
    <property type="entry name" value="PROTEIN MO25"/>
    <property type="match status" value="1"/>
</dbReference>
<dbReference type="InterPro" id="IPR016024">
    <property type="entry name" value="ARM-type_fold"/>
</dbReference>
<comment type="similarity">
    <text evidence="1">Belongs to the Mo25 family.</text>
</comment>
<dbReference type="Proteomes" id="UP001470230">
    <property type="component" value="Unassembled WGS sequence"/>
</dbReference>
<dbReference type="SUPFAM" id="SSF48371">
    <property type="entry name" value="ARM repeat"/>
    <property type="match status" value="1"/>
</dbReference>
<name>A0ABR2K2V6_9EUKA</name>
<evidence type="ECO:0000256" key="1">
    <source>
        <dbReference type="ARBA" id="ARBA00011012"/>
    </source>
</evidence>
<dbReference type="InterPro" id="IPR011989">
    <property type="entry name" value="ARM-like"/>
</dbReference>
<dbReference type="PANTHER" id="PTHR10182">
    <property type="entry name" value="CALCIUM-BINDING PROTEIN 39-RELATED"/>
    <property type="match status" value="1"/>
</dbReference>
<evidence type="ECO:0000313" key="3">
    <source>
        <dbReference type="Proteomes" id="UP001470230"/>
    </source>
</evidence>
<evidence type="ECO:0000313" key="2">
    <source>
        <dbReference type="EMBL" id="KAK8885409.1"/>
    </source>
</evidence>
<dbReference type="InterPro" id="IPR013878">
    <property type="entry name" value="Mo25"/>
</dbReference>
<organism evidence="2 3">
    <name type="scientific">Tritrichomonas musculus</name>
    <dbReference type="NCBI Taxonomy" id="1915356"/>
    <lineage>
        <taxon>Eukaryota</taxon>
        <taxon>Metamonada</taxon>
        <taxon>Parabasalia</taxon>
        <taxon>Tritrichomonadida</taxon>
        <taxon>Tritrichomonadidae</taxon>
        <taxon>Tritrichomonas</taxon>
    </lineage>
</organism>
<reference evidence="2 3" key="1">
    <citation type="submission" date="2024-04" db="EMBL/GenBank/DDBJ databases">
        <title>Tritrichomonas musculus Genome.</title>
        <authorList>
            <person name="Alves-Ferreira E."/>
            <person name="Grigg M."/>
            <person name="Lorenzi H."/>
            <person name="Galac M."/>
        </authorList>
    </citation>
    <scope>NUCLEOTIDE SEQUENCE [LARGE SCALE GENOMIC DNA]</scope>
    <source>
        <strain evidence="2 3">EAF2021</strain>
    </source>
</reference>
<sequence length="324" mass="37704">MKKSAKNCIEKLNVELKAYPNTNKEQESKLTNDIINNISILTGFINTTNYKKLKEVEKVNELIYKDLTVSLMIKLMPVCNQVILNSISGLLQTTILKFPDNSLPSHFMRQTNDLNSLFLMFDNIAVGSTAHIIFRACLIRNRSFAEFILKNNYAIWFFQYLVDDNFDKIGPAFASFDIILNTYVDLSVEHISSNWTLYLLQFKILLHSNSYIILSYFLNILYKFLNCRECKNLMMKFIDDPENLVIIMNLLKSPKRRLSVGSYNIFKLFAMNARRSKYTLSVLKENKDTLLQLLTNYTVPDVPTNQEVIDDEHEQLLNEIMNIK</sequence>